<dbReference type="EMBL" id="KN817678">
    <property type="protein sequence ID" value="KJA14461.1"/>
    <property type="molecule type" value="Genomic_DNA"/>
</dbReference>
<gene>
    <name evidence="2" type="ORF">HYPSUDRAFT_208687</name>
</gene>
<evidence type="ECO:0000313" key="3">
    <source>
        <dbReference type="Proteomes" id="UP000054270"/>
    </source>
</evidence>
<dbReference type="Proteomes" id="UP000054270">
    <property type="component" value="Unassembled WGS sequence"/>
</dbReference>
<keyword evidence="3" id="KW-1185">Reference proteome</keyword>
<protein>
    <submittedName>
        <fullName evidence="2">Uncharacterized protein</fullName>
    </submittedName>
</protein>
<feature type="compositionally biased region" description="Basic and acidic residues" evidence="1">
    <location>
        <begin position="136"/>
        <end position="149"/>
    </location>
</feature>
<accession>A0A0D2NCX6</accession>
<proteinExistence type="predicted"/>
<organism evidence="2 3">
    <name type="scientific">Hypholoma sublateritium (strain FD-334 SS-4)</name>
    <dbReference type="NCBI Taxonomy" id="945553"/>
    <lineage>
        <taxon>Eukaryota</taxon>
        <taxon>Fungi</taxon>
        <taxon>Dikarya</taxon>
        <taxon>Basidiomycota</taxon>
        <taxon>Agaricomycotina</taxon>
        <taxon>Agaricomycetes</taxon>
        <taxon>Agaricomycetidae</taxon>
        <taxon>Agaricales</taxon>
        <taxon>Agaricineae</taxon>
        <taxon>Strophariaceae</taxon>
        <taxon>Hypholoma</taxon>
    </lineage>
</organism>
<sequence length="260" mass="27540">MSDATPTPSSSIFTIRSTPTAGVTMAAPGFIYHSPKHVIFRAVFTTCWKNGATHRGLAHMKSSRQPTEPASHGRWHISQRSGRPSPHARPGRAAQHAPDGRRPTVPHAHRRAHTTAHARTHALAPQANGGPAAQARETHARPTGDEGKVKSPCAARRPSRFALPCPSFACPSFACEARSSLIAAPPPPACDRTKIGRTPYGASAPSAARREIGFKLNASARARRQVTSANRLCFALCVHVDRSRGRGAAQALGVSGYGAA</sequence>
<evidence type="ECO:0000256" key="1">
    <source>
        <dbReference type="SAM" id="MobiDB-lite"/>
    </source>
</evidence>
<name>A0A0D2NCX6_HYPSF</name>
<feature type="compositionally biased region" description="Low complexity" evidence="1">
    <location>
        <begin position="121"/>
        <end position="135"/>
    </location>
</feature>
<reference evidence="3" key="1">
    <citation type="submission" date="2014-04" db="EMBL/GenBank/DDBJ databases">
        <title>Evolutionary Origins and Diversification of the Mycorrhizal Mutualists.</title>
        <authorList>
            <consortium name="DOE Joint Genome Institute"/>
            <consortium name="Mycorrhizal Genomics Consortium"/>
            <person name="Kohler A."/>
            <person name="Kuo A."/>
            <person name="Nagy L.G."/>
            <person name="Floudas D."/>
            <person name="Copeland A."/>
            <person name="Barry K.W."/>
            <person name="Cichocki N."/>
            <person name="Veneault-Fourrey C."/>
            <person name="LaButti K."/>
            <person name="Lindquist E.A."/>
            <person name="Lipzen A."/>
            <person name="Lundell T."/>
            <person name="Morin E."/>
            <person name="Murat C."/>
            <person name="Riley R."/>
            <person name="Ohm R."/>
            <person name="Sun H."/>
            <person name="Tunlid A."/>
            <person name="Henrissat B."/>
            <person name="Grigoriev I.V."/>
            <person name="Hibbett D.S."/>
            <person name="Martin F."/>
        </authorList>
    </citation>
    <scope>NUCLEOTIDE SEQUENCE [LARGE SCALE GENOMIC DNA]</scope>
    <source>
        <strain evidence="3">FD-334 SS-4</strain>
    </source>
</reference>
<feature type="compositionally biased region" description="Basic residues" evidence="1">
    <location>
        <begin position="107"/>
        <end position="120"/>
    </location>
</feature>
<dbReference type="AlphaFoldDB" id="A0A0D2NCX6"/>
<feature type="region of interest" description="Disordered" evidence="1">
    <location>
        <begin position="57"/>
        <end position="152"/>
    </location>
</feature>
<evidence type="ECO:0000313" key="2">
    <source>
        <dbReference type="EMBL" id="KJA14461.1"/>
    </source>
</evidence>